<name>A0AAQ3L096_9LILI</name>
<dbReference type="InterPro" id="IPR006630">
    <property type="entry name" value="La_HTH"/>
</dbReference>
<feature type="compositionally biased region" description="Low complexity" evidence="3">
    <location>
        <begin position="138"/>
        <end position="153"/>
    </location>
</feature>
<dbReference type="InterPro" id="IPR045180">
    <property type="entry name" value="La_dom_prot"/>
</dbReference>
<feature type="domain" description="HTH La-type RNA-binding" evidence="4">
    <location>
        <begin position="341"/>
        <end position="440"/>
    </location>
</feature>
<keyword evidence="1 2" id="KW-0694">RNA-binding</keyword>
<dbReference type="CDD" id="cd07323">
    <property type="entry name" value="LAM"/>
    <property type="match status" value="1"/>
</dbReference>
<dbReference type="Pfam" id="PF05383">
    <property type="entry name" value="La"/>
    <property type="match status" value="1"/>
</dbReference>
<sequence>MAAATAPSSAVADPSPNSLSPRAARAARHPWSHVVRSEPDGSALPPPSSPPSIHSPDPSDRSPRKPLLEAAVPSSAVAAPGKKPAWKRPSNGLIEGGHVVIGGAASWPALSESSPAKSTSRLPSNPSDGPPVAVPQVPAISSSSLEANSNPSAITNVVAPERQISTKRGGTTTSCNVAPLTSAPLPQNTDKQMPRELSPRDQTRNITNFDHGPRGSGPGLQAHDGGDHHRRYGGNRRWNNGFGSGSHQNNYNNRRDQERGGYDGFRRNNRDIHMQHRGPRPYFRPPPPPVPPPFHLPQVQHFGNPMMFPDMQSPVFYVAAQPPPGSVPYMPHPVAPPQMYIPHFDVRRANLLKQIEFYFSEENLCRDVYLRKNMNKQGWVPISEIANFNRVQQMTKNIDANMTETNIIEFILNTMRLSTEVEVQGDKIRKRKDWMIWLLPPSTNQLGNISGQSSAASSADNSADNLAAHLQTVDLKRTSSQSSIGISNCSEVVSTSASASGSPSKVVVNCDSDDSRQRSD</sequence>
<accession>A0AAQ3L096</accession>
<protein>
    <submittedName>
        <fullName evidence="5">La-related protein 1C isoform X1</fullName>
    </submittedName>
</protein>
<dbReference type="GO" id="GO:0005737">
    <property type="term" value="C:cytoplasm"/>
    <property type="evidence" value="ECO:0007669"/>
    <property type="project" value="UniProtKB-ARBA"/>
</dbReference>
<feature type="compositionally biased region" description="Basic and acidic residues" evidence="3">
    <location>
        <begin position="57"/>
        <end position="67"/>
    </location>
</feature>
<evidence type="ECO:0000256" key="2">
    <source>
        <dbReference type="PROSITE-ProRule" id="PRU00332"/>
    </source>
</evidence>
<dbReference type="InterPro" id="IPR036390">
    <property type="entry name" value="WH_DNA-bd_sf"/>
</dbReference>
<feature type="compositionally biased region" description="Basic and acidic residues" evidence="3">
    <location>
        <begin position="192"/>
        <end position="203"/>
    </location>
</feature>
<gene>
    <name evidence="5" type="ORF">Cni_G25580</name>
</gene>
<evidence type="ECO:0000256" key="3">
    <source>
        <dbReference type="SAM" id="MobiDB-lite"/>
    </source>
</evidence>
<dbReference type="EMBL" id="CP136897">
    <property type="protein sequence ID" value="WOL16792.1"/>
    <property type="molecule type" value="Genomic_DNA"/>
</dbReference>
<dbReference type="InterPro" id="IPR036388">
    <property type="entry name" value="WH-like_DNA-bd_sf"/>
</dbReference>
<dbReference type="GO" id="GO:0003723">
    <property type="term" value="F:RNA binding"/>
    <property type="evidence" value="ECO:0007669"/>
    <property type="project" value="UniProtKB-UniRule"/>
</dbReference>
<feature type="compositionally biased region" description="Basic and acidic residues" evidence="3">
    <location>
        <begin position="253"/>
        <end position="262"/>
    </location>
</feature>
<feature type="region of interest" description="Disordered" evidence="3">
    <location>
        <begin position="1"/>
        <end position="96"/>
    </location>
</feature>
<feature type="compositionally biased region" description="Polar residues" evidence="3">
    <location>
        <begin position="111"/>
        <end position="127"/>
    </location>
</feature>
<dbReference type="Proteomes" id="UP001327560">
    <property type="component" value="Chromosome 8"/>
</dbReference>
<dbReference type="Gene3D" id="1.10.10.10">
    <property type="entry name" value="Winged helix-like DNA-binding domain superfamily/Winged helix DNA-binding domain"/>
    <property type="match status" value="1"/>
</dbReference>
<dbReference type="AlphaFoldDB" id="A0AAQ3L096"/>
<feature type="compositionally biased region" description="Low complexity" evidence="3">
    <location>
        <begin position="495"/>
        <end position="508"/>
    </location>
</feature>
<feature type="compositionally biased region" description="Polar residues" evidence="3">
    <location>
        <begin position="166"/>
        <end position="176"/>
    </location>
</feature>
<dbReference type="SUPFAM" id="SSF46785">
    <property type="entry name" value="Winged helix' DNA-binding domain"/>
    <property type="match status" value="1"/>
</dbReference>
<evidence type="ECO:0000313" key="6">
    <source>
        <dbReference type="Proteomes" id="UP001327560"/>
    </source>
</evidence>
<dbReference type="SMART" id="SM00715">
    <property type="entry name" value="LA"/>
    <property type="match status" value="1"/>
</dbReference>
<evidence type="ECO:0000313" key="5">
    <source>
        <dbReference type="EMBL" id="WOL16792.1"/>
    </source>
</evidence>
<feature type="compositionally biased region" description="Low complexity" evidence="3">
    <location>
        <begin position="1"/>
        <end position="16"/>
    </location>
</feature>
<keyword evidence="6" id="KW-1185">Reference proteome</keyword>
<dbReference type="PROSITE" id="PS50961">
    <property type="entry name" value="HTH_LA"/>
    <property type="match status" value="1"/>
</dbReference>
<dbReference type="PANTHER" id="PTHR22792:SF132">
    <property type="entry name" value="LA-RELATED PROTEIN 1"/>
    <property type="match status" value="1"/>
</dbReference>
<feature type="region of interest" description="Disordered" evidence="3">
    <location>
        <begin position="495"/>
        <end position="520"/>
    </location>
</feature>
<evidence type="ECO:0000256" key="1">
    <source>
        <dbReference type="ARBA" id="ARBA00022884"/>
    </source>
</evidence>
<feature type="compositionally biased region" description="Low complexity" evidence="3">
    <location>
        <begin position="70"/>
        <end position="80"/>
    </location>
</feature>
<proteinExistence type="predicted"/>
<reference evidence="5 6" key="1">
    <citation type="submission" date="2023-10" db="EMBL/GenBank/DDBJ databases">
        <title>Chromosome-scale genome assembly provides insights into flower coloration mechanisms of Canna indica.</title>
        <authorList>
            <person name="Li C."/>
        </authorList>
    </citation>
    <scope>NUCLEOTIDE SEQUENCE [LARGE SCALE GENOMIC DNA]</scope>
    <source>
        <tissue evidence="5">Flower</tissue>
    </source>
</reference>
<evidence type="ECO:0000259" key="4">
    <source>
        <dbReference type="PROSITE" id="PS50961"/>
    </source>
</evidence>
<feature type="region of interest" description="Disordered" evidence="3">
    <location>
        <begin position="109"/>
        <end position="262"/>
    </location>
</feature>
<organism evidence="5 6">
    <name type="scientific">Canna indica</name>
    <name type="common">Indian-shot</name>
    <dbReference type="NCBI Taxonomy" id="4628"/>
    <lineage>
        <taxon>Eukaryota</taxon>
        <taxon>Viridiplantae</taxon>
        <taxon>Streptophyta</taxon>
        <taxon>Embryophyta</taxon>
        <taxon>Tracheophyta</taxon>
        <taxon>Spermatophyta</taxon>
        <taxon>Magnoliopsida</taxon>
        <taxon>Liliopsida</taxon>
        <taxon>Zingiberales</taxon>
        <taxon>Cannaceae</taxon>
        <taxon>Canna</taxon>
    </lineage>
</organism>
<dbReference type="PANTHER" id="PTHR22792">
    <property type="entry name" value="LUPUS LA PROTEIN-RELATED"/>
    <property type="match status" value="1"/>
</dbReference>